<name>F6EIA2_HOYSD</name>
<evidence type="ECO:0000313" key="5">
    <source>
        <dbReference type="EMBL" id="AEF41209.1"/>
    </source>
</evidence>
<dbReference type="InterPro" id="IPR036390">
    <property type="entry name" value="WH_DNA-bd_sf"/>
</dbReference>
<dbReference type="InterPro" id="IPR019887">
    <property type="entry name" value="Tscrpt_reg_AsnC/Lrp_C"/>
</dbReference>
<dbReference type="PRINTS" id="PR00033">
    <property type="entry name" value="HTHASNC"/>
</dbReference>
<dbReference type="InterPro" id="IPR011008">
    <property type="entry name" value="Dimeric_a/b-barrel"/>
</dbReference>
<accession>F6EIA2</accession>
<dbReference type="eggNOG" id="COG1522">
    <property type="taxonomic scope" value="Bacteria"/>
</dbReference>
<evidence type="ECO:0000256" key="1">
    <source>
        <dbReference type="ARBA" id="ARBA00023015"/>
    </source>
</evidence>
<evidence type="ECO:0000256" key="2">
    <source>
        <dbReference type="ARBA" id="ARBA00023125"/>
    </source>
</evidence>
<evidence type="ECO:0000313" key="6">
    <source>
        <dbReference type="Proteomes" id="UP000009235"/>
    </source>
</evidence>
<proteinExistence type="predicted"/>
<keyword evidence="6" id="KW-1185">Reference proteome</keyword>
<dbReference type="InterPro" id="IPR019888">
    <property type="entry name" value="Tscrpt_reg_AsnC-like"/>
</dbReference>
<dbReference type="InterPro" id="IPR000485">
    <property type="entry name" value="AsnC-type_HTH_dom"/>
</dbReference>
<dbReference type="Pfam" id="PF13412">
    <property type="entry name" value="HTH_24"/>
    <property type="match status" value="1"/>
</dbReference>
<gene>
    <name evidence="5" type="ordered locus">AS9A_2762</name>
</gene>
<organism evidence="5 6">
    <name type="scientific">Hoyosella subflava (strain DSM 45089 / JCM 17490 / NBRC 109087 / DQS3-9A1)</name>
    <name type="common">Amycolicicoccus subflavus</name>
    <dbReference type="NCBI Taxonomy" id="443218"/>
    <lineage>
        <taxon>Bacteria</taxon>
        <taxon>Bacillati</taxon>
        <taxon>Actinomycetota</taxon>
        <taxon>Actinomycetes</taxon>
        <taxon>Mycobacteriales</taxon>
        <taxon>Hoyosellaceae</taxon>
        <taxon>Hoyosella</taxon>
    </lineage>
</organism>
<dbReference type="KEGG" id="asd:AS9A_2762"/>
<protein>
    <submittedName>
        <fullName evidence="5">Putative transcriptional regulator, AsnC family protein</fullName>
    </submittedName>
</protein>
<evidence type="ECO:0000256" key="3">
    <source>
        <dbReference type="ARBA" id="ARBA00023163"/>
    </source>
</evidence>
<feature type="domain" description="HTH asnC-type" evidence="4">
    <location>
        <begin position="7"/>
        <end position="68"/>
    </location>
</feature>
<dbReference type="RefSeq" id="WP_013807558.1">
    <property type="nucleotide sequence ID" value="NC_015564.1"/>
</dbReference>
<dbReference type="InterPro" id="IPR036388">
    <property type="entry name" value="WH-like_DNA-bd_sf"/>
</dbReference>
<dbReference type="PANTHER" id="PTHR30154">
    <property type="entry name" value="LEUCINE-RESPONSIVE REGULATORY PROTEIN"/>
    <property type="match status" value="1"/>
</dbReference>
<dbReference type="SUPFAM" id="SSF54909">
    <property type="entry name" value="Dimeric alpha+beta barrel"/>
    <property type="match status" value="1"/>
</dbReference>
<dbReference type="STRING" id="443218.AS9A_2762"/>
<dbReference type="Pfam" id="PF01037">
    <property type="entry name" value="AsnC_trans_reg"/>
    <property type="match status" value="1"/>
</dbReference>
<keyword evidence="3" id="KW-0804">Transcription</keyword>
<dbReference type="EMBL" id="CP002786">
    <property type="protein sequence ID" value="AEF41209.1"/>
    <property type="molecule type" value="Genomic_DNA"/>
</dbReference>
<dbReference type="Gene3D" id="3.30.70.920">
    <property type="match status" value="1"/>
</dbReference>
<dbReference type="Proteomes" id="UP000009235">
    <property type="component" value="Chromosome"/>
</dbReference>
<sequence length="169" mass="18296">MSAFVKLDEVDFALIDALHEYPQAGVLETSRRIRVARATVQARLRKLEEAGVIASYEPHLDIAAAGFEVQAFAVLETAQGALEEVAEELRAVPGVLEAFATTGTGDVLCRIAAASHKGLQRTLIDIAKSPFVVRSTSLMVLSVIVPYRSLPLLHTLDPSRSTKAPAYRK</sequence>
<dbReference type="AlphaFoldDB" id="F6EIA2"/>
<dbReference type="SMART" id="SM00344">
    <property type="entry name" value="HTH_ASNC"/>
    <property type="match status" value="1"/>
</dbReference>
<evidence type="ECO:0000259" key="4">
    <source>
        <dbReference type="PROSITE" id="PS50956"/>
    </source>
</evidence>
<dbReference type="PROSITE" id="PS50956">
    <property type="entry name" value="HTH_ASNC_2"/>
    <property type="match status" value="1"/>
</dbReference>
<dbReference type="SUPFAM" id="SSF46785">
    <property type="entry name" value="Winged helix' DNA-binding domain"/>
    <property type="match status" value="1"/>
</dbReference>
<dbReference type="Gene3D" id="1.10.10.10">
    <property type="entry name" value="Winged helix-like DNA-binding domain superfamily/Winged helix DNA-binding domain"/>
    <property type="match status" value="1"/>
</dbReference>
<dbReference type="HOGENOM" id="CLU_091233_5_0_11"/>
<reference evidence="5 6" key="1">
    <citation type="journal article" date="2011" name="J. Bacteriol.">
        <title>Complete genome sequence of Amycolicicoccus subflavus DQS3-9A1T, an actinomycete isolated from crude oil-polluted soil.</title>
        <authorList>
            <person name="Cai M."/>
            <person name="Chen W.M."/>
            <person name="Nie Y."/>
            <person name="Chi C.Q."/>
            <person name="Wang Y.N."/>
            <person name="Tang Y.Q."/>
            <person name="Li G.Y."/>
            <person name="Wu X.L."/>
        </authorList>
    </citation>
    <scope>NUCLEOTIDE SEQUENCE [LARGE SCALE GENOMIC DNA]</scope>
    <source>
        <strain evidence="6">DSM 45089 / DQS3-9A1</strain>
    </source>
</reference>
<keyword evidence="1" id="KW-0805">Transcription regulation</keyword>
<dbReference type="GO" id="GO:0043565">
    <property type="term" value="F:sequence-specific DNA binding"/>
    <property type="evidence" value="ECO:0007669"/>
    <property type="project" value="InterPro"/>
</dbReference>
<keyword evidence="2" id="KW-0238">DNA-binding</keyword>
<dbReference type="GO" id="GO:0043200">
    <property type="term" value="P:response to amino acid"/>
    <property type="evidence" value="ECO:0007669"/>
    <property type="project" value="TreeGrafter"/>
</dbReference>
<dbReference type="GO" id="GO:0005829">
    <property type="term" value="C:cytosol"/>
    <property type="evidence" value="ECO:0007669"/>
    <property type="project" value="TreeGrafter"/>
</dbReference>
<dbReference type="OrthoDB" id="9809462at2"/>
<dbReference type="PANTHER" id="PTHR30154:SF34">
    <property type="entry name" value="TRANSCRIPTIONAL REGULATOR AZLB"/>
    <property type="match status" value="1"/>
</dbReference>